<dbReference type="InterPro" id="IPR018376">
    <property type="entry name" value="Enoyl-CoA_hyd/isom_CS"/>
</dbReference>
<evidence type="ECO:0000313" key="24">
    <source>
        <dbReference type="Proteomes" id="UP000636709"/>
    </source>
</evidence>
<evidence type="ECO:0000256" key="17">
    <source>
        <dbReference type="ARBA" id="ARBA00023709"/>
    </source>
</evidence>
<dbReference type="GO" id="GO:0005777">
    <property type="term" value="C:peroxisome"/>
    <property type="evidence" value="ECO:0007669"/>
    <property type="project" value="UniProtKB-SubCell"/>
</dbReference>
<evidence type="ECO:0000256" key="12">
    <source>
        <dbReference type="ARBA" id="ARBA00023140"/>
    </source>
</evidence>
<proteinExistence type="inferred from homology"/>
<evidence type="ECO:0000256" key="1">
    <source>
        <dbReference type="ARBA" id="ARBA00000452"/>
    </source>
</evidence>
<comment type="catalytic activity">
    <reaction evidence="16">
        <text>(3S)-3-hydroxybutanoyl-CoA = (3R)-3-hydroxybutanoyl-CoA</text>
        <dbReference type="Rhea" id="RHEA:21760"/>
        <dbReference type="ChEBI" id="CHEBI:57315"/>
        <dbReference type="ChEBI" id="CHEBI:57316"/>
        <dbReference type="EC" id="5.1.2.3"/>
    </reaction>
</comment>
<keyword evidence="12" id="KW-0576">Peroxisome</keyword>
<feature type="domain" description="3-hydroxyacyl-CoA dehydrogenase NAD binding" evidence="22">
    <location>
        <begin position="230"/>
        <end position="408"/>
    </location>
</feature>
<dbReference type="GO" id="GO:0070403">
    <property type="term" value="F:NAD+ binding"/>
    <property type="evidence" value="ECO:0007669"/>
    <property type="project" value="InterPro"/>
</dbReference>
<gene>
    <name evidence="23" type="ORF">HU200_022920</name>
</gene>
<keyword evidence="9" id="KW-0560">Oxidoreductase</keyword>
<dbReference type="UniPathway" id="UPA00659"/>
<comment type="catalytic activity">
    <reaction evidence="17">
        <text>a (3S)-3-hydroxyacyl-CoA = a (2E)-enoyl-CoA + H2O</text>
        <dbReference type="Rhea" id="RHEA:16105"/>
        <dbReference type="ChEBI" id="CHEBI:15377"/>
        <dbReference type="ChEBI" id="CHEBI:57318"/>
        <dbReference type="ChEBI" id="CHEBI:58856"/>
        <dbReference type="EC" id="4.2.1.17"/>
    </reaction>
</comment>
<dbReference type="GO" id="GO:0003857">
    <property type="term" value="F:(3S)-3-hydroxyacyl-CoA dehydrogenase (NAD+) activity"/>
    <property type="evidence" value="ECO:0007669"/>
    <property type="project" value="TreeGrafter"/>
</dbReference>
<dbReference type="GO" id="GO:0004165">
    <property type="term" value="F:delta(3)-delta(2)-enoyl-CoA isomerase activity"/>
    <property type="evidence" value="ECO:0007669"/>
    <property type="project" value="UniProtKB-EC"/>
</dbReference>
<dbReference type="InterPro" id="IPR029045">
    <property type="entry name" value="ClpP/crotonase-like_dom_sf"/>
</dbReference>
<evidence type="ECO:0000256" key="18">
    <source>
        <dbReference type="ARBA" id="ARBA00023717"/>
    </source>
</evidence>
<evidence type="ECO:0000256" key="7">
    <source>
        <dbReference type="ARBA" id="ARBA00011245"/>
    </source>
</evidence>
<keyword evidence="10" id="KW-0520">NAD</keyword>
<dbReference type="PANTHER" id="PTHR23309:SF49">
    <property type="entry name" value="PEROXISOMAL BIFUNCTIONAL ENZYME"/>
    <property type="match status" value="1"/>
</dbReference>
<dbReference type="SUPFAM" id="SSF48179">
    <property type="entry name" value="6-phosphogluconate dehydrogenase C-terminal domain-like"/>
    <property type="match status" value="4"/>
</dbReference>
<dbReference type="Gene3D" id="3.40.50.720">
    <property type="entry name" value="NAD(P)-binding Rossmann-like Domain"/>
    <property type="match status" value="2"/>
</dbReference>
<sequence>MAAGQIRVTMEVGADGVALITIANPPVNALHPISKRPGSAPPAPLHFSLGFGFFFSWEVGIHQFSSLLYSNPAPPGDPPRLQSSTGSRTSTPKPCAATTSRPSCSPVRSLALLRLRSSLLNSFVNCWDVSLMPDVSVELVSNLMEEGKKPSVAAIQGLALGGGLELAMGCHARISTPEAQLGLPELTLGIFPGFGGTQRLPRLVGLPKAIEMMLVPGVTDIQLKPRQIRKVAVIGGGLMGSGIATALLVSNMSVLLKEVNPQFLQRGEKMIAGNLEGLVKRGSLTKDKMNKAMSLLKGALDYSDFKDVDMVIEAVIEKIPLKQSIFADIEKICPKHCILATNTSTIDLNVVGEKTNSQDRIIGAHFFSPAHIMPLLEIVRTEKTSPQAILDLITVGKIIKKVPVVVGNCTGFAVNRTFFPYTQGSHLLVSLGIDVFRIDRVISSFGMPMGPFQLQDVAGYGVAMAVKDIYADAFGERNLDSNLVDLMIKDGRQGKINGKGYYIYEKGGKPKPDPNVQHVIEEYRKGAKAMPGGKPVSLTDQDILEMIFFPVVNEACRVMDENVVIRASDLDIASILGMGFPKYRGGLVFWADTVGAPYIHSKLSKWAEIYGPFFKPSSYLEQRAKSGVPLQGEPTGRLAMVSRRMMRVTMEVGADGVAIITMCNPPVNALHPASKPNGSFSLRIHCLFFFVFDGLTEKYGEAMARDDVKAIVLTEGAKPSVAAIQGLALGGGLELTMACHARISTPEAQLGLPELTLGIIPGSGGTQRLPRLIGLPKAIEMMLVPGVTNVQLKPRQIRKVAVIGGGLMGAGIATALLVSNISVVLKEVNAQFLQRGQNMIAANLEGLVKRGSLRKDRINKAMSLLKGALDYSEFKDVDMVIEAVIENISLKQSIFSDIEKICPPHCILATNTSTIDLNVVGEKTNSQDRIIGAHFFSPAHIMPLLEIVRTEKTSPQAILDLITLGKIVKKVPVVVGNCTGFAVNRAFFPYGQSAKLLVSLGIDVFRIDRVISSFGMPMGPFQLQDVAGYGVGLAAKHIFAAAFGERNFSCDLMDLMIQNGRQGKSNGKGYYIYEKGRKPKPDPSVQHVIEEYRKRARTTPGGKPVTLTDQDILEMIFFPVVNEACRVMDENVVIRASDLDIASVLGMGFPKYR</sequence>
<evidence type="ECO:0000256" key="3">
    <source>
        <dbReference type="ARBA" id="ARBA00004275"/>
    </source>
</evidence>
<comment type="pathway">
    <text evidence="4">Lipid metabolism; fatty acid beta-oxidation.</text>
</comment>
<evidence type="ECO:0000256" key="6">
    <source>
        <dbReference type="ARBA" id="ARBA00008750"/>
    </source>
</evidence>
<dbReference type="PROSITE" id="PS00067">
    <property type="entry name" value="3HCDH"/>
    <property type="match status" value="1"/>
</dbReference>
<evidence type="ECO:0000259" key="22">
    <source>
        <dbReference type="Pfam" id="PF02737"/>
    </source>
</evidence>
<dbReference type="EMBL" id="JACEFO010001681">
    <property type="protein sequence ID" value="KAF8721743.1"/>
    <property type="molecule type" value="Genomic_DNA"/>
</dbReference>
<comment type="caution">
    <text evidence="23">The sequence shown here is derived from an EMBL/GenBank/DDBJ whole genome shotgun (WGS) entry which is preliminary data.</text>
</comment>
<dbReference type="InterPro" id="IPR001753">
    <property type="entry name" value="Enoyl-CoA_hydra/iso"/>
</dbReference>
<evidence type="ECO:0000256" key="14">
    <source>
        <dbReference type="ARBA" id="ARBA00023239"/>
    </source>
</evidence>
<dbReference type="Pfam" id="PF02737">
    <property type="entry name" value="3HCDH_N"/>
    <property type="match status" value="2"/>
</dbReference>
<dbReference type="PROSITE" id="PS00166">
    <property type="entry name" value="ENOYL_COA_HYDRATASE"/>
    <property type="match status" value="2"/>
</dbReference>
<evidence type="ECO:0000256" key="20">
    <source>
        <dbReference type="SAM" id="MobiDB-lite"/>
    </source>
</evidence>
<feature type="domain" description="3-hydroxyacyl-CoA dehydrogenase NAD binding" evidence="22">
    <location>
        <begin position="799"/>
        <end position="977"/>
    </location>
</feature>
<evidence type="ECO:0000256" key="19">
    <source>
        <dbReference type="RuleBase" id="RU003707"/>
    </source>
</evidence>
<feature type="compositionally biased region" description="Polar residues" evidence="20">
    <location>
        <begin position="81"/>
        <end position="101"/>
    </location>
</feature>
<dbReference type="GO" id="GO:0004300">
    <property type="term" value="F:enoyl-CoA hydratase activity"/>
    <property type="evidence" value="ECO:0007669"/>
    <property type="project" value="UniProtKB-EC"/>
</dbReference>
<comment type="subunit">
    <text evidence="7">Monomer.</text>
</comment>
<protein>
    <recommendedName>
        <fullName evidence="25">Enoyl-CoA hydratase</fullName>
    </recommendedName>
</protein>
<dbReference type="CDD" id="cd06558">
    <property type="entry name" value="crotonase-like"/>
    <property type="match status" value="2"/>
</dbReference>
<comment type="similarity">
    <text evidence="5">In the central section; belongs to the 3-hydroxyacyl-CoA dehydrogenase family.</text>
</comment>
<keyword evidence="8" id="KW-0276">Fatty acid metabolism</keyword>
<dbReference type="Proteomes" id="UP000636709">
    <property type="component" value="Unassembled WGS sequence"/>
</dbReference>
<dbReference type="Gene3D" id="3.90.226.10">
    <property type="entry name" value="2-enoyl-CoA Hydratase, Chain A, domain 1"/>
    <property type="match status" value="3"/>
</dbReference>
<keyword evidence="13" id="KW-0413">Isomerase</keyword>
<dbReference type="Pfam" id="PF00378">
    <property type="entry name" value="ECH_1"/>
    <property type="match status" value="2"/>
</dbReference>
<comment type="catalytic activity">
    <reaction evidence="18">
        <text>a 4-saturated-(3S)-3-hydroxyacyl-CoA = a (3E)-enoyl-CoA + H2O</text>
        <dbReference type="Rhea" id="RHEA:20724"/>
        <dbReference type="ChEBI" id="CHEBI:15377"/>
        <dbReference type="ChEBI" id="CHEBI:58521"/>
        <dbReference type="ChEBI" id="CHEBI:137480"/>
        <dbReference type="EC" id="4.2.1.17"/>
    </reaction>
</comment>
<keyword evidence="24" id="KW-1185">Reference proteome</keyword>
<reference evidence="23" key="1">
    <citation type="submission" date="2020-07" db="EMBL/GenBank/DDBJ databases">
        <title>Genome sequence and genetic diversity analysis of an under-domesticated orphan crop, white fonio (Digitaria exilis).</title>
        <authorList>
            <person name="Bennetzen J.L."/>
            <person name="Chen S."/>
            <person name="Ma X."/>
            <person name="Wang X."/>
            <person name="Yssel A.E.J."/>
            <person name="Chaluvadi S.R."/>
            <person name="Johnson M."/>
            <person name="Gangashetty P."/>
            <person name="Hamidou F."/>
            <person name="Sanogo M.D."/>
            <person name="Zwaenepoel A."/>
            <person name="Wallace J."/>
            <person name="Van De Peer Y."/>
            <person name="Van Deynze A."/>
        </authorList>
    </citation>
    <scope>NUCLEOTIDE SEQUENCE</scope>
    <source>
        <tissue evidence="23">Leaves</tissue>
    </source>
</reference>
<comment type="subcellular location">
    <subcellularLocation>
        <location evidence="3">Peroxisome</location>
    </subcellularLocation>
</comment>
<feature type="domain" description="3-hydroxyacyl-CoA dehydrogenase C-terminal" evidence="21">
    <location>
        <begin position="411"/>
        <end position="504"/>
    </location>
</feature>
<dbReference type="InterPro" id="IPR036291">
    <property type="entry name" value="NAD(P)-bd_dom_sf"/>
</dbReference>
<keyword evidence="14" id="KW-0456">Lyase</keyword>
<feature type="domain" description="3-hydroxyacyl-CoA dehydrogenase C-terminal" evidence="21">
    <location>
        <begin position="980"/>
        <end position="1073"/>
    </location>
</feature>
<dbReference type="Gene3D" id="1.10.1040.50">
    <property type="match status" value="2"/>
</dbReference>
<dbReference type="Pfam" id="PF00725">
    <property type="entry name" value="3HCDH"/>
    <property type="match status" value="2"/>
</dbReference>
<evidence type="ECO:0008006" key="25">
    <source>
        <dbReference type="Google" id="ProtNLM"/>
    </source>
</evidence>
<dbReference type="InterPro" id="IPR006108">
    <property type="entry name" value="3HC_DH_C"/>
</dbReference>
<evidence type="ECO:0000256" key="9">
    <source>
        <dbReference type="ARBA" id="ARBA00023002"/>
    </source>
</evidence>
<evidence type="ECO:0000256" key="8">
    <source>
        <dbReference type="ARBA" id="ARBA00022832"/>
    </source>
</evidence>
<name>A0A835C3W0_9POAL</name>
<dbReference type="SUPFAM" id="SSF51735">
    <property type="entry name" value="NAD(P)-binding Rossmann-fold domains"/>
    <property type="match status" value="2"/>
</dbReference>
<comment type="catalytic activity">
    <reaction evidence="2">
        <text>a (3E)-enoyl-CoA = a 4-saturated (2E)-enoyl-CoA</text>
        <dbReference type="Rhea" id="RHEA:45228"/>
        <dbReference type="ChEBI" id="CHEBI:58521"/>
        <dbReference type="ChEBI" id="CHEBI:85097"/>
        <dbReference type="EC" id="5.3.3.8"/>
    </reaction>
</comment>
<dbReference type="AlphaFoldDB" id="A0A835C3W0"/>
<dbReference type="GO" id="GO:0008692">
    <property type="term" value="F:3-hydroxybutyryl-CoA epimerase activity"/>
    <property type="evidence" value="ECO:0007669"/>
    <property type="project" value="UniProtKB-EC"/>
</dbReference>
<dbReference type="InterPro" id="IPR006180">
    <property type="entry name" value="3-OHacyl-CoA_DH_CS"/>
</dbReference>
<comment type="similarity">
    <text evidence="6">In the N-terminal section; belongs to the enoyl-CoA hydratase/isomerase family.</text>
</comment>
<evidence type="ECO:0000313" key="23">
    <source>
        <dbReference type="EMBL" id="KAF8721743.1"/>
    </source>
</evidence>
<keyword evidence="15" id="KW-0511">Multifunctional enzyme</keyword>
<evidence type="ECO:0000256" key="13">
    <source>
        <dbReference type="ARBA" id="ARBA00023235"/>
    </source>
</evidence>
<evidence type="ECO:0000256" key="16">
    <source>
        <dbReference type="ARBA" id="ARBA00023701"/>
    </source>
</evidence>
<dbReference type="InterPro" id="IPR006176">
    <property type="entry name" value="3-OHacyl-CoA_DH_NAD-bd"/>
</dbReference>
<accession>A0A835C3W0</accession>
<evidence type="ECO:0000256" key="2">
    <source>
        <dbReference type="ARBA" id="ARBA00000765"/>
    </source>
</evidence>
<evidence type="ECO:0000256" key="5">
    <source>
        <dbReference type="ARBA" id="ARBA00007005"/>
    </source>
</evidence>
<dbReference type="OrthoDB" id="2018133at2759"/>
<organism evidence="23 24">
    <name type="scientific">Digitaria exilis</name>
    <dbReference type="NCBI Taxonomy" id="1010633"/>
    <lineage>
        <taxon>Eukaryota</taxon>
        <taxon>Viridiplantae</taxon>
        <taxon>Streptophyta</taxon>
        <taxon>Embryophyta</taxon>
        <taxon>Tracheophyta</taxon>
        <taxon>Spermatophyta</taxon>
        <taxon>Magnoliopsida</taxon>
        <taxon>Liliopsida</taxon>
        <taxon>Poales</taxon>
        <taxon>Poaceae</taxon>
        <taxon>PACMAD clade</taxon>
        <taxon>Panicoideae</taxon>
        <taxon>Panicodae</taxon>
        <taxon>Paniceae</taxon>
        <taxon>Anthephorinae</taxon>
        <taxon>Digitaria</taxon>
    </lineage>
</organism>
<evidence type="ECO:0000256" key="11">
    <source>
        <dbReference type="ARBA" id="ARBA00023098"/>
    </source>
</evidence>
<keyword evidence="11" id="KW-0443">Lipid metabolism</keyword>
<evidence type="ECO:0000256" key="4">
    <source>
        <dbReference type="ARBA" id="ARBA00005005"/>
    </source>
</evidence>
<dbReference type="FunFam" id="3.40.50.720:FF:000009">
    <property type="entry name" value="Fatty oxidation complex, alpha subunit"/>
    <property type="match status" value="2"/>
</dbReference>
<evidence type="ECO:0000256" key="15">
    <source>
        <dbReference type="ARBA" id="ARBA00023268"/>
    </source>
</evidence>
<dbReference type="SUPFAM" id="SSF52096">
    <property type="entry name" value="ClpP/crotonase"/>
    <property type="match status" value="2"/>
</dbReference>
<feature type="region of interest" description="Disordered" evidence="20">
    <location>
        <begin position="75"/>
        <end position="101"/>
    </location>
</feature>
<dbReference type="InterPro" id="IPR008927">
    <property type="entry name" value="6-PGluconate_DH-like_C_sf"/>
</dbReference>
<comment type="catalytic activity">
    <reaction evidence="1">
        <text>a (3Z)-enoyl-CoA = a 4-saturated (2E)-enoyl-CoA</text>
        <dbReference type="Rhea" id="RHEA:45900"/>
        <dbReference type="ChEBI" id="CHEBI:85097"/>
        <dbReference type="ChEBI" id="CHEBI:85489"/>
        <dbReference type="EC" id="5.3.3.8"/>
    </reaction>
</comment>
<evidence type="ECO:0000256" key="10">
    <source>
        <dbReference type="ARBA" id="ARBA00023027"/>
    </source>
</evidence>
<dbReference type="GO" id="GO:0006635">
    <property type="term" value="P:fatty acid beta-oxidation"/>
    <property type="evidence" value="ECO:0007669"/>
    <property type="project" value="UniProtKB-UniPathway"/>
</dbReference>
<dbReference type="PANTHER" id="PTHR23309">
    <property type="entry name" value="3-HYDROXYACYL-COA DEHYROGENASE"/>
    <property type="match status" value="1"/>
</dbReference>
<comment type="similarity">
    <text evidence="19">Belongs to the enoyl-CoA hydratase/isomerase family.</text>
</comment>
<evidence type="ECO:0000259" key="21">
    <source>
        <dbReference type="Pfam" id="PF00725"/>
    </source>
</evidence>
<dbReference type="FunFam" id="1.10.1040.50:FF:000004">
    <property type="entry name" value="Peroxisomal fatty acid beta-oxidation multifunctional protein"/>
    <property type="match status" value="2"/>
</dbReference>